<gene>
    <name evidence="1" type="ORF">Ark11_1430</name>
</gene>
<reference evidence="2" key="1">
    <citation type="submission" date="2015-11" db="EMBL/GenBank/DDBJ databases">
        <authorList>
            <person name="Seth-Smith H.M.B."/>
        </authorList>
    </citation>
    <scope>NUCLEOTIDE SEQUENCE [LARGE SCALE GENOMIC DNA]</scope>
    <source>
        <strain evidence="2">2013Ark11</strain>
    </source>
</reference>
<dbReference type="AlphaFoldDB" id="A0A0S4M380"/>
<protein>
    <submittedName>
        <fullName evidence="1">Uncharacterized protein</fullName>
    </submittedName>
</protein>
<evidence type="ECO:0000313" key="2">
    <source>
        <dbReference type="Proteomes" id="UP000198651"/>
    </source>
</evidence>
<name>A0A0S4M380_9BURK</name>
<dbReference type="EMBL" id="LN906597">
    <property type="protein sequence ID" value="CUT18229.1"/>
    <property type="molecule type" value="Genomic_DNA"/>
</dbReference>
<accession>A0A0S4M380</accession>
<sequence length="52" mass="6059">MGDILSYLLNRCSGLLFMFYDSRYSEYSDIVAIINDDNKISFSHLLLLCFID</sequence>
<proteinExistence type="predicted"/>
<organism evidence="1 2">
    <name type="scientific">Candidatus Ichthyocystis hellenicum</name>
    <dbReference type="NCBI Taxonomy" id="1561003"/>
    <lineage>
        <taxon>Bacteria</taxon>
        <taxon>Pseudomonadati</taxon>
        <taxon>Pseudomonadota</taxon>
        <taxon>Betaproteobacteria</taxon>
        <taxon>Burkholderiales</taxon>
        <taxon>Candidatus Ichthyocystis</taxon>
    </lineage>
</organism>
<dbReference type="Proteomes" id="UP000198651">
    <property type="component" value="Chromosome I"/>
</dbReference>
<keyword evidence="2" id="KW-1185">Reference proteome</keyword>
<evidence type="ECO:0000313" key="1">
    <source>
        <dbReference type="EMBL" id="CUT18229.1"/>
    </source>
</evidence>